<keyword evidence="3" id="KW-0633">Potassium transport</keyword>
<evidence type="ECO:0000256" key="5">
    <source>
        <dbReference type="ARBA" id="ARBA00022826"/>
    </source>
</evidence>
<evidence type="ECO:0000256" key="8">
    <source>
        <dbReference type="ARBA" id="ARBA00023065"/>
    </source>
</evidence>
<keyword evidence="15" id="KW-1185">Reference proteome</keyword>
<evidence type="ECO:0000256" key="4">
    <source>
        <dbReference type="ARBA" id="ARBA00022692"/>
    </source>
</evidence>
<keyword evidence="2" id="KW-0813">Transport</keyword>
<evidence type="ECO:0000256" key="3">
    <source>
        <dbReference type="ARBA" id="ARBA00022538"/>
    </source>
</evidence>
<sequence length="498" mass="56136">MRLEVPKEFDGAKNSVANAMTSRSNQHSTSPENVPDALSLTSTELEHLDMAKQEELEQKYFSSFEKKIVYYMRNFGSLANWTNLVDGGAIMYDEEGFPITLTDEPRFDSTGMFWWCPPRRFEDVAMDRFQASKKNYKNHIVLVVFAGEDSSVIGLNNFVMPLRSSNKPFDELRDIVIIGDPRFLALEWMNLMNFPKMHLLKVNGLSRSDLRAANIHISEMCLLLTATSGSHSDQDSVLMDKDPILTSLTIKAMNFGLSEDSLSDAPIIFSTESKKRNGQVPNGALSALVFKQSLVKVSKIGKPIAKEDKRVIPGATVPLLTELIHDSNVQFVEQDDIDRNEFFMSEPFACGNTFATTVLQSLLVTTYFNPFMLSIMRALIFGGITPEFEQILSEGAGLIGGPNLSDRYAFTDRSLMEQISIQDPRFVRHANGKYGTLFLDALRHHSIICLGLYRKIAPNDRGPRSLRRYCITHPSKDLLLQPHDRIFVIGRVLDKHHA</sequence>
<feature type="compositionally biased region" description="Basic and acidic residues" evidence="11">
    <location>
        <begin position="1"/>
        <end position="11"/>
    </location>
</feature>
<accession>A0A1W0X0J2</accession>
<dbReference type="InterPro" id="IPR047871">
    <property type="entry name" value="K_chnl_Slo-like"/>
</dbReference>
<evidence type="ECO:0000256" key="7">
    <source>
        <dbReference type="ARBA" id="ARBA00022989"/>
    </source>
</evidence>
<evidence type="ECO:0000259" key="12">
    <source>
        <dbReference type="Pfam" id="PF21014"/>
    </source>
</evidence>
<keyword evidence="6" id="KW-0630">Potassium</keyword>
<evidence type="ECO:0000259" key="13">
    <source>
        <dbReference type="Pfam" id="PF22614"/>
    </source>
</evidence>
<dbReference type="GO" id="GO:0060072">
    <property type="term" value="F:large conductance calcium-activated potassium channel activity"/>
    <property type="evidence" value="ECO:0007669"/>
    <property type="project" value="TreeGrafter"/>
</dbReference>
<name>A0A1W0X0J2_HYPEX</name>
<keyword evidence="5" id="KW-0631">Potassium channel</keyword>
<evidence type="ECO:0000256" key="9">
    <source>
        <dbReference type="ARBA" id="ARBA00023136"/>
    </source>
</evidence>
<dbReference type="PANTHER" id="PTHR10027:SF33">
    <property type="entry name" value="CALCIUM-ACTIVATED POTASSIUM CHANNEL SUBUNIT ALPHA-1-RELATED"/>
    <property type="match status" value="1"/>
</dbReference>
<proteinExistence type="predicted"/>
<comment type="subcellular location">
    <subcellularLocation>
        <location evidence="1">Membrane</location>
        <topology evidence="1">Multi-pass membrane protein</topology>
    </subcellularLocation>
</comment>
<dbReference type="Pfam" id="PF22614">
    <property type="entry name" value="Slo-like_RCK"/>
    <property type="match status" value="1"/>
</dbReference>
<dbReference type="InterPro" id="IPR003148">
    <property type="entry name" value="RCK_N"/>
</dbReference>
<dbReference type="Pfam" id="PF21014">
    <property type="entry name" value="Slowpoke_C"/>
    <property type="match status" value="1"/>
</dbReference>
<organism evidence="14 15">
    <name type="scientific">Hypsibius exemplaris</name>
    <name type="common">Freshwater tardigrade</name>
    <dbReference type="NCBI Taxonomy" id="2072580"/>
    <lineage>
        <taxon>Eukaryota</taxon>
        <taxon>Metazoa</taxon>
        <taxon>Ecdysozoa</taxon>
        <taxon>Tardigrada</taxon>
        <taxon>Eutardigrada</taxon>
        <taxon>Parachela</taxon>
        <taxon>Hypsibioidea</taxon>
        <taxon>Hypsibiidae</taxon>
        <taxon>Hypsibius</taxon>
    </lineage>
</organism>
<keyword evidence="10 14" id="KW-0407">Ion channel</keyword>
<gene>
    <name evidence="14" type="ORF">BV898_05035</name>
</gene>
<keyword evidence="9" id="KW-0472">Membrane</keyword>
<feature type="region of interest" description="Disordered" evidence="11">
    <location>
        <begin position="1"/>
        <end position="36"/>
    </location>
</feature>
<dbReference type="AlphaFoldDB" id="A0A1W0X0J2"/>
<dbReference type="Proteomes" id="UP000192578">
    <property type="component" value="Unassembled WGS sequence"/>
</dbReference>
<evidence type="ECO:0000256" key="10">
    <source>
        <dbReference type="ARBA" id="ARBA00023303"/>
    </source>
</evidence>
<evidence type="ECO:0000256" key="11">
    <source>
        <dbReference type="SAM" id="MobiDB-lite"/>
    </source>
</evidence>
<comment type="caution">
    <text evidence="14">The sequence shown here is derived from an EMBL/GenBank/DDBJ whole genome shotgun (WGS) entry which is preliminary data.</text>
</comment>
<dbReference type="GO" id="GO:0016020">
    <property type="term" value="C:membrane"/>
    <property type="evidence" value="ECO:0007669"/>
    <property type="project" value="UniProtKB-SubCell"/>
</dbReference>
<evidence type="ECO:0000313" key="14">
    <source>
        <dbReference type="EMBL" id="OQV20960.1"/>
    </source>
</evidence>
<feature type="domain" description="Ca2+-activated K+ channel Slowpoke-like C-terminal" evidence="12">
    <location>
        <begin position="372"/>
        <end position="489"/>
    </location>
</feature>
<protein>
    <submittedName>
        <fullName evidence="14">Calcium-activated potassium channel slo-1</fullName>
    </submittedName>
</protein>
<dbReference type="PANTHER" id="PTHR10027">
    <property type="entry name" value="CALCIUM-ACTIVATED POTASSIUM CHANNEL ALPHA CHAIN"/>
    <property type="match status" value="1"/>
</dbReference>
<keyword evidence="4" id="KW-0812">Transmembrane</keyword>
<reference evidence="15" key="1">
    <citation type="submission" date="2017-01" db="EMBL/GenBank/DDBJ databases">
        <title>Comparative genomics of anhydrobiosis in the tardigrade Hypsibius dujardini.</title>
        <authorList>
            <person name="Yoshida Y."/>
            <person name="Koutsovoulos G."/>
            <person name="Laetsch D."/>
            <person name="Stevens L."/>
            <person name="Kumar S."/>
            <person name="Horikawa D."/>
            <person name="Ishino K."/>
            <person name="Komine S."/>
            <person name="Tomita M."/>
            <person name="Blaxter M."/>
            <person name="Arakawa K."/>
        </authorList>
    </citation>
    <scope>NUCLEOTIDE SEQUENCE [LARGE SCALE GENOMIC DNA]</scope>
    <source>
        <strain evidence="15">Z151</strain>
    </source>
</reference>
<keyword evidence="8" id="KW-0406">Ion transport</keyword>
<dbReference type="OrthoDB" id="10035564at2759"/>
<evidence type="ECO:0000256" key="1">
    <source>
        <dbReference type="ARBA" id="ARBA00004141"/>
    </source>
</evidence>
<feature type="domain" description="RCK N-terminal" evidence="13">
    <location>
        <begin position="136"/>
        <end position="254"/>
    </location>
</feature>
<evidence type="ECO:0000313" key="15">
    <source>
        <dbReference type="Proteomes" id="UP000192578"/>
    </source>
</evidence>
<keyword evidence="7" id="KW-1133">Transmembrane helix</keyword>
<evidence type="ECO:0000256" key="2">
    <source>
        <dbReference type="ARBA" id="ARBA00022448"/>
    </source>
</evidence>
<evidence type="ECO:0000256" key="6">
    <source>
        <dbReference type="ARBA" id="ARBA00022958"/>
    </source>
</evidence>
<dbReference type="EMBL" id="MTYJ01000026">
    <property type="protein sequence ID" value="OQV20960.1"/>
    <property type="molecule type" value="Genomic_DNA"/>
</dbReference>
<feature type="compositionally biased region" description="Polar residues" evidence="11">
    <location>
        <begin position="15"/>
        <end position="32"/>
    </location>
</feature>
<dbReference type="InterPro" id="IPR048735">
    <property type="entry name" value="Slowpoke-like_C"/>
</dbReference>